<reference evidence="1" key="2">
    <citation type="submission" date="2020-09" db="EMBL/GenBank/DDBJ databases">
        <authorList>
            <person name="Sun Q."/>
            <person name="Ohkuma M."/>
        </authorList>
    </citation>
    <scope>NUCLEOTIDE SEQUENCE</scope>
    <source>
        <strain evidence="1">JCM 19018</strain>
    </source>
</reference>
<comment type="caution">
    <text evidence="1">The sequence shown here is derived from an EMBL/GenBank/DDBJ whole genome shotgun (WGS) entry which is preliminary data.</text>
</comment>
<sequence>MGSGVGAGVGVGSGVGTGVGVGSGVGTGVGVGSGVGTGVGVGSEAESSACNAEISVLVAVPVAPTAATITTQMMICCLIKFGEIPSGYCYIIPIGESLKQWHYLTER</sequence>
<dbReference type="EMBL" id="BMPD01000007">
    <property type="protein sequence ID" value="GGK78868.1"/>
    <property type="molecule type" value="Genomic_DNA"/>
</dbReference>
<evidence type="ECO:0000313" key="2">
    <source>
        <dbReference type="Proteomes" id="UP000614221"/>
    </source>
</evidence>
<evidence type="ECO:0000313" key="1">
    <source>
        <dbReference type="EMBL" id="GGK78868.1"/>
    </source>
</evidence>
<accession>A0A830EV26</accession>
<dbReference type="AlphaFoldDB" id="A0A830EV26"/>
<proteinExistence type="predicted"/>
<reference evidence="1" key="1">
    <citation type="journal article" date="2014" name="Int. J. Syst. Evol. Microbiol.">
        <title>Complete genome sequence of Corynebacterium casei LMG S-19264T (=DSM 44701T), isolated from a smear-ripened cheese.</title>
        <authorList>
            <consortium name="US DOE Joint Genome Institute (JGI-PGF)"/>
            <person name="Walter F."/>
            <person name="Albersmeier A."/>
            <person name="Kalinowski J."/>
            <person name="Ruckert C."/>
        </authorList>
    </citation>
    <scope>NUCLEOTIDE SEQUENCE</scope>
    <source>
        <strain evidence="1">JCM 19018</strain>
    </source>
</reference>
<gene>
    <name evidence="1" type="ORF">GCM10009067_33960</name>
</gene>
<organism evidence="1 2">
    <name type="scientific">Haloarcula sebkhae</name>
    <dbReference type="NCBI Taxonomy" id="932660"/>
    <lineage>
        <taxon>Archaea</taxon>
        <taxon>Methanobacteriati</taxon>
        <taxon>Methanobacteriota</taxon>
        <taxon>Stenosarchaea group</taxon>
        <taxon>Halobacteria</taxon>
        <taxon>Halobacteriales</taxon>
        <taxon>Haloarculaceae</taxon>
        <taxon>Haloarcula</taxon>
    </lineage>
</organism>
<protein>
    <submittedName>
        <fullName evidence="1">Uncharacterized protein</fullName>
    </submittedName>
</protein>
<name>A0A830EV26_9EURY</name>
<dbReference type="Proteomes" id="UP000614221">
    <property type="component" value="Unassembled WGS sequence"/>
</dbReference>